<dbReference type="Proteomes" id="UP001181355">
    <property type="component" value="Chromosome"/>
</dbReference>
<name>A0ABY9RFS2_9BURK</name>
<reference evidence="1" key="1">
    <citation type="submission" date="2023-09" db="EMBL/GenBank/DDBJ databases">
        <title>Undibacterium sp. 20NA77.5 isolated from freshwater.</title>
        <authorList>
            <person name="Le V."/>
            <person name="Ko S.-R."/>
            <person name="Ahn C.-Y."/>
            <person name="Oh H.-M."/>
        </authorList>
    </citation>
    <scope>NUCLEOTIDE SEQUENCE</scope>
    <source>
        <strain evidence="1">20NA77.5</strain>
    </source>
</reference>
<gene>
    <name evidence="1" type="ORF">RF679_15700</name>
</gene>
<keyword evidence="2" id="KW-1185">Reference proteome</keyword>
<proteinExistence type="predicted"/>
<evidence type="ECO:0000313" key="2">
    <source>
        <dbReference type="Proteomes" id="UP001181355"/>
    </source>
</evidence>
<sequence length="120" mass="13875">MSDFQNVIFALASEAHIQEALFPNVAAKGDELVLEFDEWRNKVDMVSFTQLQLATIQQLDAYILSHSGEAFAELYLDTQHLYSSDYWIKVRELAQQVIEAFGWVYQIPIPWRAIYIGEDT</sequence>
<accession>A0ABY9RFS2</accession>
<protein>
    <submittedName>
        <fullName evidence="1">Uncharacterized protein</fullName>
    </submittedName>
</protein>
<dbReference type="EMBL" id="CP133720">
    <property type="protein sequence ID" value="WMW80078.1"/>
    <property type="molecule type" value="Genomic_DNA"/>
</dbReference>
<dbReference type="RefSeq" id="WP_309481571.1">
    <property type="nucleotide sequence ID" value="NZ_CP133720.1"/>
</dbReference>
<organism evidence="1 2">
    <name type="scientific">Undibacterium cyanobacteriorum</name>
    <dbReference type="NCBI Taxonomy" id="3073561"/>
    <lineage>
        <taxon>Bacteria</taxon>
        <taxon>Pseudomonadati</taxon>
        <taxon>Pseudomonadota</taxon>
        <taxon>Betaproteobacteria</taxon>
        <taxon>Burkholderiales</taxon>
        <taxon>Oxalobacteraceae</taxon>
        <taxon>Undibacterium</taxon>
    </lineage>
</organism>
<evidence type="ECO:0000313" key="1">
    <source>
        <dbReference type="EMBL" id="WMW80078.1"/>
    </source>
</evidence>